<sequence length="328" mass="37943">MTCGILSPVMRSLPDMNFKAKLSEYLSPTFSLVDLYLSNGFGKMTSGIFDVDRSMSGLNSKYLPSLLAKTFPGLDSFDHLIYHTGISRVDFTFNEIDQENMSQSWQYNERGFLREACTTLRQTLREITDLIAYEIKIRAPAGHTLKDDSNSMYLGECPYCTAFGVWYHHWHYAMPVKIGDIQLADAPNHAKAIQTTDGEIVELPQIIINTLFRNDLLHSFIEIMRQVKGLLAFNAQKRKDGFLRWSYSAFPFRSIEKYSDYLIFRTGRNDGCLVYKEPDITELLVIGDNTLCEPIDPMYSCYEQRGVDYFINKFNERYFLERRSPLMQ</sequence>
<protein>
    <submittedName>
        <fullName evidence="1">Uncharacterized protein</fullName>
    </submittedName>
</protein>
<dbReference type="KEGG" id="kak:Kalk_00495"/>
<evidence type="ECO:0000313" key="2">
    <source>
        <dbReference type="Proteomes" id="UP000235116"/>
    </source>
</evidence>
<accession>A0A2K9LFI9</accession>
<evidence type="ECO:0000313" key="1">
    <source>
        <dbReference type="EMBL" id="AUM11010.1"/>
    </source>
</evidence>
<name>A0A2K9LFI9_9GAMM</name>
<organism evidence="1 2">
    <name type="scientific">Ketobacter alkanivorans</name>
    <dbReference type="NCBI Taxonomy" id="1917421"/>
    <lineage>
        <taxon>Bacteria</taxon>
        <taxon>Pseudomonadati</taxon>
        <taxon>Pseudomonadota</taxon>
        <taxon>Gammaproteobacteria</taxon>
        <taxon>Pseudomonadales</taxon>
        <taxon>Ketobacteraceae</taxon>
        <taxon>Ketobacter</taxon>
    </lineage>
</organism>
<dbReference type="EMBL" id="CP022684">
    <property type="protein sequence ID" value="AUM11010.1"/>
    <property type="molecule type" value="Genomic_DNA"/>
</dbReference>
<keyword evidence="2" id="KW-1185">Reference proteome</keyword>
<gene>
    <name evidence="1" type="ORF">Kalk_00495</name>
</gene>
<dbReference type="AlphaFoldDB" id="A0A2K9LFI9"/>
<proteinExistence type="predicted"/>
<reference evidence="2" key="1">
    <citation type="submission" date="2017-08" db="EMBL/GenBank/DDBJ databases">
        <title>Direct submision.</title>
        <authorList>
            <person name="Kim S.-J."/>
            <person name="Rhee S.-K."/>
        </authorList>
    </citation>
    <scope>NUCLEOTIDE SEQUENCE [LARGE SCALE GENOMIC DNA]</scope>
    <source>
        <strain evidence="2">GI5</strain>
    </source>
</reference>
<dbReference type="Proteomes" id="UP000235116">
    <property type="component" value="Chromosome"/>
</dbReference>